<reference evidence="10" key="1">
    <citation type="journal article" date="2020" name="Microb. Genom.">
        <title>Genetic diversity of clinical and environmental Mucorales isolates obtained from an investigation of mucormycosis cases among solid organ transplant recipients.</title>
        <authorList>
            <person name="Nguyen M.H."/>
            <person name="Kaul D."/>
            <person name="Muto C."/>
            <person name="Cheng S.J."/>
            <person name="Richter R.A."/>
            <person name="Bruno V.M."/>
            <person name="Liu G."/>
            <person name="Beyhan S."/>
            <person name="Sundermann A.J."/>
            <person name="Mounaud S."/>
            <person name="Pasculle A.W."/>
            <person name="Nierman W.C."/>
            <person name="Driscoll E."/>
            <person name="Cumbie R."/>
            <person name="Clancy C.J."/>
            <person name="Dupont C.L."/>
        </authorList>
    </citation>
    <scope>NUCLEOTIDE SEQUENCE</scope>
    <source>
        <strain evidence="10">GL11</strain>
    </source>
</reference>
<dbReference type="GO" id="GO:0018279">
    <property type="term" value="P:protein N-linked glycosylation via asparagine"/>
    <property type="evidence" value="ECO:0007669"/>
    <property type="project" value="TreeGrafter"/>
</dbReference>
<dbReference type="Proteomes" id="UP000716291">
    <property type="component" value="Unassembled WGS sequence"/>
</dbReference>
<comment type="subcellular location">
    <subcellularLocation>
        <location evidence="2">Endoplasmic reticulum membrane</location>
        <topology evidence="2">Multi-pass membrane protein</topology>
    </subcellularLocation>
</comment>
<dbReference type="PANTHER" id="PTHR12692">
    <property type="entry name" value="DOLICHYL-DIPHOSPHOOLIGOSACCHARIDE--PROTEIN GLYCOSYLTRANSFERASE-RELATED"/>
    <property type="match status" value="1"/>
</dbReference>
<feature type="chain" id="PRO_5040399333" evidence="9">
    <location>
        <begin position="21"/>
        <end position="296"/>
    </location>
</feature>
<evidence type="ECO:0000256" key="1">
    <source>
        <dbReference type="ARBA" id="ARBA00002791"/>
    </source>
</evidence>
<evidence type="ECO:0000256" key="7">
    <source>
        <dbReference type="ARBA" id="ARBA00022989"/>
    </source>
</evidence>
<comment type="similarity">
    <text evidence="3">Belongs to the OST3/OST6 family.</text>
</comment>
<dbReference type="AlphaFoldDB" id="A0A9P6XDA0"/>
<keyword evidence="5 9" id="KW-0732">Signal</keyword>
<dbReference type="OrthoDB" id="67566at2759"/>
<organism evidence="10 11">
    <name type="scientific">Rhizopus oryzae</name>
    <name type="common">Mucormycosis agent</name>
    <name type="synonym">Rhizopus arrhizus var. delemar</name>
    <dbReference type="NCBI Taxonomy" id="64495"/>
    <lineage>
        <taxon>Eukaryota</taxon>
        <taxon>Fungi</taxon>
        <taxon>Fungi incertae sedis</taxon>
        <taxon>Mucoromycota</taxon>
        <taxon>Mucoromycotina</taxon>
        <taxon>Mucoromycetes</taxon>
        <taxon>Mucorales</taxon>
        <taxon>Mucorineae</taxon>
        <taxon>Rhizopodaceae</taxon>
        <taxon>Rhizopus</taxon>
    </lineage>
</organism>
<dbReference type="EMBL" id="JAANQT010000419">
    <property type="protein sequence ID" value="KAG1311169.1"/>
    <property type="molecule type" value="Genomic_DNA"/>
</dbReference>
<keyword evidence="7" id="KW-1133">Transmembrane helix</keyword>
<keyword evidence="11" id="KW-1185">Reference proteome</keyword>
<keyword evidence="8" id="KW-0472">Membrane</keyword>
<dbReference type="InterPro" id="IPR021149">
    <property type="entry name" value="OligosaccharylTrfase_OST3/OST6"/>
</dbReference>
<evidence type="ECO:0000313" key="10">
    <source>
        <dbReference type="EMBL" id="KAG1311169.1"/>
    </source>
</evidence>
<sequence>MKRVNSFLFALFVCVGLSFAQIYSKKDRLISLVNKEGLIKLNTSSFNQFTGGKRNYGFVAFLTALNPEFNCKPCHELEPEVILIAKTYQKRKDNTNIFFGYLDFDDGEEIYHKLGLVSAPNVLYFPPQKAGESKQFFKYDITKNGFLAENLARFLSEQTGYSVRVNRPINYPVLAGQVALGIGILVSLKLIYRNFYQTTTWTTVSILVVLATTSGHMWNHIRGPDYIKRTPSGAIDYVVDNVSSQIGIETLIVAIICKRFFRIITILIDQNNTSVRGQTPTKFWCLFVRWMFCICF</sequence>
<feature type="signal peptide" evidence="9">
    <location>
        <begin position="1"/>
        <end position="20"/>
    </location>
</feature>
<dbReference type="InterPro" id="IPR036249">
    <property type="entry name" value="Thioredoxin-like_sf"/>
</dbReference>
<evidence type="ECO:0000256" key="2">
    <source>
        <dbReference type="ARBA" id="ARBA00004477"/>
    </source>
</evidence>
<dbReference type="SUPFAM" id="SSF52833">
    <property type="entry name" value="Thioredoxin-like"/>
    <property type="match status" value="1"/>
</dbReference>
<evidence type="ECO:0000313" key="11">
    <source>
        <dbReference type="Proteomes" id="UP000716291"/>
    </source>
</evidence>
<gene>
    <name evidence="10" type="ORF">G6F64_004008</name>
</gene>
<evidence type="ECO:0000256" key="3">
    <source>
        <dbReference type="ARBA" id="ARBA00009561"/>
    </source>
</evidence>
<keyword evidence="4" id="KW-0812">Transmembrane</keyword>
<accession>A0A9P6XDA0</accession>
<dbReference type="Gene3D" id="3.40.30.10">
    <property type="entry name" value="Glutaredoxin"/>
    <property type="match status" value="1"/>
</dbReference>
<keyword evidence="6" id="KW-0256">Endoplasmic reticulum</keyword>
<evidence type="ECO:0000256" key="5">
    <source>
        <dbReference type="ARBA" id="ARBA00022729"/>
    </source>
</evidence>
<dbReference type="PANTHER" id="PTHR12692:SF0">
    <property type="entry name" value="GH11935P"/>
    <property type="match status" value="1"/>
</dbReference>
<comment type="caution">
    <text evidence="10">The sequence shown here is derived from an EMBL/GenBank/DDBJ whole genome shotgun (WGS) entry which is preliminary data.</text>
</comment>
<dbReference type="GO" id="GO:0008250">
    <property type="term" value="C:oligosaccharyltransferase complex"/>
    <property type="evidence" value="ECO:0007669"/>
    <property type="project" value="TreeGrafter"/>
</dbReference>
<evidence type="ECO:0000256" key="6">
    <source>
        <dbReference type="ARBA" id="ARBA00022824"/>
    </source>
</evidence>
<evidence type="ECO:0000256" key="4">
    <source>
        <dbReference type="ARBA" id="ARBA00022692"/>
    </source>
</evidence>
<dbReference type="Pfam" id="PF04756">
    <property type="entry name" value="OST3_OST6"/>
    <property type="match status" value="1"/>
</dbReference>
<evidence type="ECO:0000256" key="9">
    <source>
        <dbReference type="SAM" id="SignalP"/>
    </source>
</evidence>
<protein>
    <submittedName>
        <fullName evidence="10">Uncharacterized protein</fullName>
    </submittedName>
</protein>
<evidence type="ECO:0000256" key="8">
    <source>
        <dbReference type="ARBA" id="ARBA00023136"/>
    </source>
</evidence>
<proteinExistence type="inferred from homology"/>
<name>A0A9P6XDA0_RHIOR</name>
<comment type="function">
    <text evidence="1">Subunit of the oligosaccharyl transferase (OST) complex that catalyzes the initial transfer of a defined glycan (Glc(3)Man(9)GlcNAc(2) in eukaryotes) from the lipid carrier dolichol-pyrophosphate to an asparagine residue within an Asn-X-Ser/Thr consensus motif in nascent polypeptide chains, the first step in protein N-glycosylation. N-glycosylation occurs cotranslationally and the complex associates with the Sec61 complex at the channel-forming translocon complex that mediates protein translocation across the endoplasmic reticulum (ER). All subunits are required for a maximal enzyme activity.</text>
</comment>